<organism evidence="2 3">
    <name type="scientific">Effrenium voratum</name>
    <dbReference type="NCBI Taxonomy" id="2562239"/>
    <lineage>
        <taxon>Eukaryota</taxon>
        <taxon>Sar</taxon>
        <taxon>Alveolata</taxon>
        <taxon>Dinophyceae</taxon>
        <taxon>Suessiales</taxon>
        <taxon>Symbiodiniaceae</taxon>
        <taxon>Effrenium</taxon>
    </lineage>
</organism>
<dbReference type="AlphaFoldDB" id="A0AA36NF33"/>
<protein>
    <submittedName>
        <fullName evidence="2">Uncharacterized protein</fullName>
    </submittedName>
</protein>
<dbReference type="EMBL" id="CAUJNA010003552">
    <property type="protein sequence ID" value="CAJ1404707.1"/>
    <property type="molecule type" value="Genomic_DNA"/>
</dbReference>
<evidence type="ECO:0000313" key="3">
    <source>
        <dbReference type="Proteomes" id="UP001178507"/>
    </source>
</evidence>
<name>A0AA36NF33_9DINO</name>
<comment type="caution">
    <text evidence="2">The sequence shown here is derived from an EMBL/GenBank/DDBJ whole genome shotgun (WGS) entry which is preliminary data.</text>
</comment>
<sequence>MLRVREAQERLKERKKELALAEEEMRKAEDRQKDLREKLSAALEQSGTESLKAQEEQMRAELKEKAQQQALLAGQLAKAQAERETLEKLYQATVTSVFGGVKRTSQET</sequence>
<reference evidence="2" key="1">
    <citation type="submission" date="2023-08" db="EMBL/GenBank/DDBJ databases">
        <authorList>
            <person name="Chen Y."/>
            <person name="Shah S."/>
            <person name="Dougan E. K."/>
            <person name="Thang M."/>
            <person name="Chan C."/>
        </authorList>
    </citation>
    <scope>NUCLEOTIDE SEQUENCE</scope>
</reference>
<feature type="compositionally biased region" description="Basic and acidic residues" evidence="1">
    <location>
        <begin position="22"/>
        <end position="39"/>
    </location>
</feature>
<evidence type="ECO:0000313" key="2">
    <source>
        <dbReference type="EMBL" id="CAJ1404707.1"/>
    </source>
</evidence>
<feature type="region of interest" description="Disordered" evidence="1">
    <location>
        <begin position="22"/>
        <end position="56"/>
    </location>
</feature>
<evidence type="ECO:0000256" key="1">
    <source>
        <dbReference type="SAM" id="MobiDB-lite"/>
    </source>
</evidence>
<gene>
    <name evidence="2" type="ORF">EVOR1521_LOCUS27102</name>
</gene>
<dbReference type="Proteomes" id="UP001178507">
    <property type="component" value="Unassembled WGS sequence"/>
</dbReference>
<proteinExistence type="predicted"/>
<keyword evidence="3" id="KW-1185">Reference proteome</keyword>
<accession>A0AA36NF33</accession>